<evidence type="ECO:0000256" key="8">
    <source>
        <dbReference type="PIRSR" id="PIRSR005639-2"/>
    </source>
</evidence>
<feature type="binding site" evidence="8">
    <location>
        <position position="135"/>
    </location>
    <ligand>
        <name>L-glutamine</name>
        <dbReference type="ChEBI" id="CHEBI:58359"/>
    </ligand>
</feature>
<accession>A0AAJ0B5V3</accession>
<keyword evidence="10" id="KW-1185">Reference proteome</keyword>
<dbReference type="Gene3D" id="3.40.50.880">
    <property type="match status" value="1"/>
</dbReference>
<evidence type="ECO:0000256" key="7">
    <source>
        <dbReference type="PIRSR" id="PIRSR005639-1"/>
    </source>
</evidence>
<evidence type="ECO:0000313" key="9">
    <source>
        <dbReference type="EMBL" id="KAK1752221.1"/>
    </source>
</evidence>
<keyword evidence="3" id="KW-0378">Hydrolase</keyword>
<dbReference type="InterPro" id="IPR002161">
    <property type="entry name" value="PdxT/SNO"/>
</dbReference>
<feature type="active site" description="Charge relay system" evidence="7">
    <location>
        <position position="237"/>
    </location>
</feature>
<feature type="active site" description="Charge relay system" evidence="7">
    <location>
        <position position="235"/>
    </location>
</feature>
<evidence type="ECO:0000256" key="5">
    <source>
        <dbReference type="ARBA" id="ARBA00023239"/>
    </source>
</evidence>
<sequence length="267" mass="28611">MRDMAPVTVGVLALQGGVGEHIALLKKAATHIASSHGTTTSSPKGGIIEFNFVEVRTAEQLARTDALIIPGGESTTMAIVARRLGLLDPLRHFVKVDHKPVWGTCAGLVMLAEEASATKQGGQELVGGLDVRVLRNRYGTQIQSFVAELDLPFLGDGEKPFRGVFIRAPVVEEIMSRSAAGESDHVAEPAANGNSNNTTEPVQVLGVFRKPGATGEPDEDVVAVRQRNVFGTSFHPELTDDIRIHTWWLGQVLAAVRHGDLVVSKTE</sequence>
<dbReference type="PIRSF" id="PIRSF005639">
    <property type="entry name" value="Glut_amidoT_SNO"/>
    <property type="match status" value="1"/>
</dbReference>
<organism evidence="9 10">
    <name type="scientific">Echria macrotheca</name>
    <dbReference type="NCBI Taxonomy" id="438768"/>
    <lineage>
        <taxon>Eukaryota</taxon>
        <taxon>Fungi</taxon>
        <taxon>Dikarya</taxon>
        <taxon>Ascomycota</taxon>
        <taxon>Pezizomycotina</taxon>
        <taxon>Sordariomycetes</taxon>
        <taxon>Sordariomycetidae</taxon>
        <taxon>Sordariales</taxon>
        <taxon>Schizotheciaceae</taxon>
        <taxon>Echria</taxon>
    </lineage>
</organism>
<dbReference type="EMBL" id="MU839840">
    <property type="protein sequence ID" value="KAK1752221.1"/>
    <property type="molecule type" value="Genomic_DNA"/>
</dbReference>
<evidence type="ECO:0000256" key="2">
    <source>
        <dbReference type="ARBA" id="ARBA00012918"/>
    </source>
</evidence>
<dbReference type="GO" id="GO:0042823">
    <property type="term" value="P:pyridoxal phosphate biosynthetic process"/>
    <property type="evidence" value="ECO:0007669"/>
    <property type="project" value="InterPro"/>
</dbReference>
<dbReference type="HAMAP" id="MF_01615">
    <property type="entry name" value="PdxT"/>
    <property type="match status" value="1"/>
</dbReference>
<dbReference type="PANTHER" id="PTHR31559">
    <property type="entry name" value="PYRIDOXAL 5'-PHOSPHATE SYNTHASE SUBUNIT SNO"/>
    <property type="match status" value="1"/>
</dbReference>
<dbReference type="GO" id="GO:0008614">
    <property type="term" value="P:pyridoxine metabolic process"/>
    <property type="evidence" value="ECO:0007669"/>
    <property type="project" value="TreeGrafter"/>
</dbReference>
<dbReference type="EC" id="3.5.1.2" evidence="2"/>
<feature type="binding site" evidence="8">
    <location>
        <begin position="166"/>
        <end position="167"/>
    </location>
    <ligand>
        <name>L-glutamine</name>
        <dbReference type="ChEBI" id="CHEBI:58359"/>
    </ligand>
</feature>
<dbReference type="SUPFAM" id="SSF52317">
    <property type="entry name" value="Class I glutamine amidotransferase-like"/>
    <property type="match status" value="1"/>
</dbReference>
<name>A0AAJ0B5V3_9PEZI</name>
<dbReference type="CDD" id="cd01749">
    <property type="entry name" value="GATase1_PB"/>
    <property type="match status" value="1"/>
</dbReference>
<feature type="active site" description="Nucleophile" evidence="7">
    <location>
        <position position="105"/>
    </location>
</feature>
<comment type="similarity">
    <text evidence="1">Belongs to the glutaminase PdxT/SNO family.</text>
</comment>
<comment type="caution">
    <text evidence="9">The sequence shown here is derived from an EMBL/GenBank/DDBJ whole genome shotgun (WGS) entry which is preliminary data.</text>
</comment>
<dbReference type="GO" id="GO:0004359">
    <property type="term" value="F:glutaminase activity"/>
    <property type="evidence" value="ECO:0007669"/>
    <property type="project" value="UniProtKB-EC"/>
</dbReference>
<dbReference type="InterPro" id="IPR029062">
    <property type="entry name" value="Class_I_gatase-like"/>
</dbReference>
<dbReference type="PANTHER" id="PTHR31559:SF0">
    <property type="entry name" value="PYRIDOXAL 5'-PHOSPHATE SYNTHASE SUBUNIT SNO1-RELATED"/>
    <property type="match status" value="1"/>
</dbReference>
<evidence type="ECO:0000313" key="10">
    <source>
        <dbReference type="Proteomes" id="UP001239445"/>
    </source>
</evidence>
<evidence type="ECO:0000256" key="4">
    <source>
        <dbReference type="ARBA" id="ARBA00022962"/>
    </source>
</evidence>
<evidence type="ECO:0000256" key="1">
    <source>
        <dbReference type="ARBA" id="ARBA00008345"/>
    </source>
</evidence>
<dbReference type="NCBIfam" id="TIGR03800">
    <property type="entry name" value="PLP_synth_Pdx2"/>
    <property type="match status" value="1"/>
</dbReference>
<dbReference type="InterPro" id="IPR021196">
    <property type="entry name" value="PdxT/SNO_CS"/>
</dbReference>
<reference evidence="9" key="1">
    <citation type="submission" date="2023-06" db="EMBL/GenBank/DDBJ databases">
        <title>Genome-scale phylogeny and comparative genomics of the fungal order Sordariales.</title>
        <authorList>
            <consortium name="Lawrence Berkeley National Laboratory"/>
            <person name="Hensen N."/>
            <person name="Bonometti L."/>
            <person name="Westerberg I."/>
            <person name="Brannstrom I.O."/>
            <person name="Guillou S."/>
            <person name="Cros-Aarteil S."/>
            <person name="Calhoun S."/>
            <person name="Haridas S."/>
            <person name="Kuo A."/>
            <person name="Mondo S."/>
            <person name="Pangilinan J."/>
            <person name="Riley R."/>
            <person name="Labutti K."/>
            <person name="Andreopoulos B."/>
            <person name="Lipzen A."/>
            <person name="Chen C."/>
            <person name="Yanf M."/>
            <person name="Daum C."/>
            <person name="Ng V."/>
            <person name="Clum A."/>
            <person name="Steindorff A."/>
            <person name="Ohm R."/>
            <person name="Martin F."/>
            <person name="Silar P."/>
            <person name="Natvig D."/>
            <person name="Lalanne C."/>
            <person name="Gautier V."/>
            <person name="Ament-Velasquez S.L."/>
            <person name="Kruys A."/>
            <person name="Hutchinson M.I."/>
            <person name="Powell A.J."/>
            <person name="Barry K."/>
            <person name="Miller A.N."/>
            <person name="Grigoriev I.V."/>
            <person name="Debuchy R."/>
            <person name="Gladieux P."/>
            <person name="Thoren M.H."/>
            <person name="Johannesson H."/>
        </authorList>
    </citation>
    <scope>NUCLEOTIDE SEQUENCE</scope>
    <source>
        <strain evidence="9">PSN4</strain>
    </source>
</reference>
<comment type="catalytic activity">
    <reaction evidence="6">
        <text>L-glutamine + H2O = L-glutamate + NH4(+)</text>
        <dbReference type="Rhea" id="RHEA:15889"/>
        <dbReference type="ChEBI" id="CHEBI:15377"/>
        <dbReference type="ChEBI" id="CHEBI:28938"/>
        <dbReference type="ChEBI" id="CHEBI:29985"/>
        <dbReference type="ChEBI" id="CHEBI:58359"/>
        <dbReference type="EC" id="3.5.1.2"/>
    </reaction>
</comment>
<dbReference type="GO" id="GO:0005829">
    <property type="term" value="C:cytosol"/>
    <property type="evidence" value="ECO:0007669"/>
    <property type="project" value="TreeGrafter"/>
</dbReference>
<protein>
    <recommendedName>
        <fullName evidence="2">glutaminase</fullName>
        <ecNumber evidence="2">3.5.1.2</ecNumber>
    </recommendedName>
</protein>
<dbReference type="PROSITE" id="PS01236">
    <property type="entry name" value="PDXT_SNO_1"/>
    <property type="match status" value="1"/>
</dbReference>
<keyword evidence="4 9" id="KW-0315">Glutamine amidotransferase</keyword>
<gene>
    <name evidence="9" type="ORF">QBC47DRAFT_328850</name>
</gene>
<evidence type="ECO:0000256" key="6">
    <source>
        <dbReference type="ARBA" id="ARBA00049534"/>
    </source>
</evidence>
<dbReference type="PROSITE" id="PS51273">
    <property type="entry name" value="GATASE_TYPE_1"/>
    <property type="match status" value="1"/>
</dbReference>
<feature type="binding site" evidence="8">
    <location>
        <begin position="72"/>
        <end position="74"/>
    </location>
    <ligand>
        <name>L-glutamine</name>
        <dbReference type="ChEBI" id="CHEBI:58359"/>
    </ligand>
</feature>
<dbReference type="PROSITE" id="PS51130">
    <property type="entry name" value="PDXT_SNO_2"/>
    <property type="match status" value="1"/>
</dbReference>
<dbReference type="AlphaFoldDB" id="A0AAJ0B5V3"/>
<dbReference type="GO" id="GO:0016829">
    <property type="term" value="F:lyase activity"/>
    <property type="evidence" value="ECO:0007669"/>
    <property type="project" value="UniProtKB-KW"/>
</dbReference>
<proteinExistence type="inferred from homology"/>
<dbReference type="Pfam" id="PF01174">
    <property type="entry name" value="SNO"/>
    <property type="match status" value="2"/>
</dbReference>
<dbReference type="Proteomes" id="UP001239445">
    <property type="component" value="Unassembled WGS sequence"/>
</dbReference>
<evidence type="ECO:0000256" key="3">
    <source>
        <dbReference type="ARBA" id="ARBA00022801"/>
    </source>
</evidence>
<dbReference type="GO" id="GO:1903600">
    <property type="term" value="C:glutaminase complex"/>
    <property type="evidence" value="ECO:0007669"/>
    <property type="project" value="TreeGrafter"/>
</dbReference>
<keyword evidence="5" id="KW-0456">Lyase</keyword>